<comment type="cofactor">
    <cofactor evidence="1">
        <name>pyridoxal 5'-phosphate</name>
        <dbReference type="ChEBI" id="CHEBI:597326"/>
    </cofactor>
</comment>
<evidence type="ECO:0000256" key="6">
    <source>
        <dbReference type="ARBA" id="ARBA00018995"/>
    </source>
</evidence>
<proteinExistence type="inferred from homology"/>
<dbReference type="GO" id="GO:0006565">
    <property type="term" value="P:L-serine catabolic process"/>
    <property type="evidence" value="ECO:0007669"/>
    <property type="project" value="TreeGrafter"/>
</dbReference>
<dbReference type="CDD" id="cd06448">
    <property type="entry name" value="L-Ser-dehyd"/>
    <property type="match status" value="1"/>
</dbReference>
<comment type="catalytic activity">
    <reaction evidence="12">
        <text>L-serine = pyruvate + NH4(+)</text>
        <dbReference type="Rhea" id="RHEA:19169"/>
        <dbReference type="ChEBI" id="CHEBI:15361"/>
        <dbReference type="ChEBI" id="CHEBI:28938"/>
        <dbReference type="ChEBI" id="CHEBI:33384"/>
        <dbReference type="EC" id="4.3.1.17"/>
    </reaction>
</comment>
<evidence type="ECO:0000256" key="7">
    <source>
        <dbReference type="ARBA" id="ARBA00022432"/>
    </source>
</evidence>
<evidence type="ECO:0000256" key="4">
    <source>
        <dbReference type="ARBA" id="ARBA00010869"/>
    </source>
</evidence>
<dbReference type="SUPFAM" id="SSF53686">
    <property type="entry name" value="Tryptophan synthase beta subunit-like PLP-dependent enzymes"/>
    <property type="match status" value="1"/>
</dbReference>
<dbReference type="EC" id="4.3.1.17" evidence="5"/>
<protein>
    <recommendedName>
        <fullName evidence="6">L-serine dehydratase</fullName>
        <ecNumber evidence="5">4.3.1.17</ecNumber>
    </recommendedName>
    <alternativeName>
        <fullName evidence="11">L-serine deaminase</fullName>
    </alternativeName>
</protein>
<organism evidence="14 15">
    <name type="scientific">Saccharomyces mikatae IFO 1815</name>
    <dbReference type="NCBI Taxonomy" id="226126"/>
    <lineage>
        <taxon>Eukaryota</taxon>
        <taxon>Fungi</taxon>
        <taxon>Dikarya</taxon>
        <taxon>Ascomycota</taxon>
        <taxon>Saccharomycotina</taxon>
        <taxon>Saccharomycetes</taxon>
        <taxon>Saccharomycetales</taxon>
        <taxon>Saccharomycetaceae</taxon>
        <taxon>Saccharomyces</taxon>
    </lineage>
</organism>
<keyword evidence="10" id="KW-0456">Lyase</keyword>
<dbReference type="Gene3D" id="3.40.50.1100">
    <property type="match status" value="2"/>
</dbReference>
<dbReference type="GO" id="GO:0004794">
    <property type="term" value="F:threonine deaminase activity"/>
    <property type="evidence" value="ECO:0007669"/>
    <property type="project" value="TreeGrafter"/>
</dbReference>
<dbReference type="Proteomes" id="UP001161438">
    <property type="component" value="Chromosome 9"/>
</dbReference>
<keyword evidence="9" id="KW-0663">Pyridoxal phosphate</keyword>
<dbReference type="GO" id="GO:0005737">
    <property type="term" value="C:cytoplasm"/>
    <property type="evidence" value="ECO:0007669"/>
    <property type="project" value="UniProtKB-SubCell"/>
</dbReference>
<dbReference type="GeneID" id="80918815"/>
<evidence type="ECO:0000256" key="9">
    <source>
        <dbReference type="ARBA" id="ARBA00022898"/>
    </source>
</evidence>
<evidence type="ECO:0000256" key="5">
    <source>
        <dbReference type="ARBA" id="ARBA00012093"/>
    </source>
</evidence>
<sequence length="338" mass="36500">MLISHYEKTPLIRQVFDNGKTNPLFYIKHDMLQPGGSFKSRGIGHLIRKKNKEALAEGSGKLVVFSSSGGNAGLAAATSCRLMALNCTVVVPKTTKSRMVKKIQSAGAKVIIHGDHWGEADEYLKQEVMAQEGQHGSKTLYVHPFDDEIIWEGHSTIVDEILQQLQEKDISPLQVKGLVCSVGGGGLFSGIIKGLERNRLAGKIPIVAVETAGCDVLNKSLKNGSPVALERLTSVATSLGSPYIAPFAFESFITYGCKSVVLSDQDVLDTCLRYADDYNFIVEPACGASLHLCYHPEILEKALGQKLSEDDVVIIIACGGSCMTYEDLVKASKTLGVL</sequence>
<dbReference type="FunFam" id="3.40.50.1100:FF:000040">
    <property type="entry name" value="L-serine dehydratase, putative"/>
    <property type="match status" value="1"/>
</dbReference>
<comment type="subcellular location">
    <subcellularLocation>
        <location evidence="2">Cytoplasm</location>
    </subcellularLocation>
</comment>
<name>A0AA35NH68_SACMI</name>
<dbReference type="GO" id="GO:0006567">
    <property type="term" value="P:L-threonine catabolic process"/>
    <property type="evidence" value="ECO:0007669"/>
    <property type="project" value="TreeGrafter"/>
</dbReference>
<dbReference type="GO" id="GO:0003941">
    <property type="term" value="F:L-serine ammonia-lyase activity"/>
    <property type="evidence" value="ECO:0007669"/>
    <property type="project" value="UniProtKB-EC"/>
</dbReference>
<evidence type="ECO:0000256" key="3">
    <source>
        <dbReference type="ARBA" id="ARBA00004742"/>
    </source>
</evidence>
<dbReference type="PANTHER" id="PTHR48078">
    <property type="entry name" value="THREONINE DEHYDRATASE, MITOCHONDRIAL-RELATED"/>
    <property type="match status" value="1"/>
</dbReference>
<gene>
    <name evidence="14" type="primary">SMKI09G0100</name>
    <name evidence="14" type="ORF">SMKI_09G0100</name>
</gene>
<dbReference type="Pfam" id="PF00291">
    <property type="entry name" value="PALP"/>
    <property type="match status" value="1"/>
</dbReference>
<keyword evidence="15" id="KW-1185">Reference proteome</keyword>
<dbReference type="GO" id="GO:0030170">
    <property type="term" value="F:pyridoxal phosphate binding"/>
    <property type="evidence" value="ECO:0007669"/>
    <property type="project" value="InterPro"/>
</dbReference>
<dbReference type="GO" id="GO:0006094">
    <property type="term" value="P:gluconeogenesis"/>
    <property type="evidence" value="ECO:0007669"/>
    <property type="project" value="UniProtKB-KW"/>
</dbReference>
<evidence type="ECO:0000256" key="8">
    <source>
        <dbReference type="ARBA" id="ARBA00022490"/>
    </source>
</evidence>
<feature type="domain" description="Tryptophan synthase beta chain-like PALP" evidence="13">
    <location>
        <begin position="5"/>
        <end position="319"/>
    </location>
</feature>
<dbReference type="GO" id="GO:0009097">
    <property type="term" value="P:isoleucine biosynthetic process"/>
    <property type="evidence" value="ECO:0007669"/>
    <property type="project" value="TreeGrafter"/>
</dbReference>
<dbReference type="RefSeq" id="XP_056082719.1">
    <property type="nucleotide sequence ID" value="XM_056223093.1"/>
</dbReference>
<evidence type="ECO:0000313" key="14">
    <source>
        <dbReference type="EMBL" id="CAI4039604.1"/>
    </source>
</evidence>
<evidence type="ECO:0000256" key="11">
    <source>
        <dbReference type="ARBA" id="ARBA00041766"/>
    </source>
</evidence>
<dbReference type="PANTHER" id="PTHR48078:SF2">
    <property type="entry name" value="CATABOLIC L-SERINE_THREONINE DEHYDRATASE"/>
    <property type="match status" value="1"/>
</dbReference>
<dbReference type="AlphaFoldDB" id="A0AA35NH68"/>
<dbReference type="EMBL" id="OX365765">
    <property type="protein sequence ID" value="CAI4039604.1"/>
    <property type="molecule type" value="Genomic_DNA"/>
</dbReference>
<dbReference type="InterPro" id="IPR000634">
    <property type="entry name" value="Ser/Thr_deHydtase_PyrdxlP-BS"/>
</dbReference>
<dbReference type="FunFam" id="3.40.50.1100:FF:000068">
    <property type="entry name" value="Catabolic L-serine/threonine dehydratase"/>
    <property type="match status" value="1"/>
</dbReference>
<dbReference type="PROSITE" id="PS00165">
    <property type="entry name" value="DEHYDRATASE_SER_THR"/>
    <property type="match status" value="1"/>
</dbReference>
<keyword evidence="7" id="KW-0312">Gluconeogenesis</keyword>
<keyword evidence="8" id="KW-0963">Cytoplasm</keyword>
<dbReference type="InterPro" id="IPR001926">
    <property type="entry name" value="TrpB-like_PALP"/>
</dbReference>
<evidence type="ECO:0000256" key="2">
    <source>
        <dbReference type="ARBA" id="ARBA00004496"/>
    </source>
</evidence>
<evidence type="ECO:0000256" key="12">
    <source>
        <dbReference type="ARBA" id="ARBA00049406"/>
    </source>
</evidence>
<evidence type="ECO:0000313" key="15">
    <source>
        <dbReference type="Proteomes" id="UP001161438"/>
    </source>
</evidence>
<dbReference type="InterPro" id="IPR050147">
    <property type="entry name" value="Ser/Thr_Dehydratase"/>
</dbReference>
<comment type="similarity">
    <text evidence="4">Belongs to the serine/threonine dehydratase family.</text>
</comment>
<evidence type="ECO:0000256" key="1">
    <source>
        <dbReference type="ARBA" id="ARBA00001933"/>
    </source>
</evidence>
<evidence type="ECO:0000256" key="10">
    <source>
        <dbReference type="ARBA" id="ARBA00023239"/>
    </source>
</evidence>
<reference evidence="14" key="1">
    <citation type="submission" date="2022-10" db="EMBL/GenBank/DDBJ databases">
        <authorList>
            <person name="Byrne P K."/>
        </authorList>
    </citation>
    <scope>NUCLEOTIDE SEQUENCE</scope>
    <source>
        <strain evidence="14">IFO1815</strain>
    </source>
</reference>
<dbReference type="InterPro" id="IPR036052">
    <property type="entry name" value="TrpB-like_PALP_sf"/>
</dbReference>
<comment type="pathway">
    <text evidence="3">Carbohydrate biosynthesis; gluconeogenesis.</text>
</comment>
<evidence type="ECO:0000259" key="13">
    <source>
        <dbReference type="Pfam" id="PF00291"/>
    </source>
</evidence>
<accession>A0AA35NH68</accession>